<accession>A0A8H4A3R1</accession>
<proteinExistence type="predicted"/>
<sequence>MFFEDRRTSYGIIGSKKFKYEDGWVFTNERKLKRKYDERLFELNHYKNRSTEGEDNFVVEIPQYVILHKDDKKNIISYFKNFFDPINADLHKQITDKFDIEFKCYEEFADFILKQIEAKERKFSLGQYKKIREKYDEFIKTDRAFKQLLDKKIGVSTVNEFINARSKAIKAIKLDEDFSNVVISLTSIYNQNLNPL</sequence>
<evidence type="ECO:0000313" key="1">
    <source>
        <dbReference type="EMBL" id="KAF0399014.1"/>
    </source>
</evidence>
<evidence type="ECO:0000313" key="2">
    <source>
        <dbReference type="Proteomes" id="UP000439903"/>
    </source>
</evidence>
<reference evidence="1 2" key="1">
    <citation type="journal article" date="2019" name="Environ. Microbiol.">
        <title>At the nexus of three kingdoms: the genome of the mycorrhizal fungus Gigaspora margarita provides insights into plant, endobacterial and fungal interactions.</title>
        <authorList>
            <person name="Venice F."/>
            <person name="Ghignone S."/>
            <person name="Salvioli di Fossalunga A."/>
            <person name="Amselem J."/>
            <person name="Novero M."/>
            <person name="Xianan X."/>
            <person name="Sedzielewska Toro K."/>
            <person name="Morin E."/>
            <person name="Lipzen A."/>
            <person name="Grigoriev I.V."/>
            <person name="Henrissat B."/>
            <person name="Martin F.M."/>
            <person name="Bonfante P."/>
        </authorList>
    </citation>
    <scope>NUCLEOTIDE SEQUENCE [LARGE SCALE GENOMIC DNA]</scope>
    <source>
        <strain evidence="1 2">BEG34</strain>
    </source>
</reference>
<protein>
    <submittedName>
        <fullName evidence="1">Uncharacterized protein</fullName>
    </submittedName>
</protein>
<organism evidence="1 2">
    <name type="scientific">Gigaspora margarita</name>
    <dbReference type="NCBI Taxonomy" id="4874"/>
    <lineage>
        <taxon>Eukaryota</taxon>
        <taxon>Fungi</taxon>
        <taxon>Fungi incertae sedis</taxon>
        <taxon>Mucoromycota</taxon>
        <taxon>Glomeromycotina</taxon>
        <taxon>Glomeromycetes</taxon>
        <taxon>Diversisporales</taxon>
        <taxon>Gigasporaceae</taxon>
        <taxon>Gigaspora</taxon>
    </lineage>
</organism>
<keyword evidence="2" id="KW-1185">Reference proteome</keyword>
<comment type="caution">
    <text evidence="1">The sequence shown here is derived from an EMBL/GenBank/DDBJ whole genome shotgun (WGS) entry which is preliminary data.</text>
</comment>
<dbReference type="Proteomes" id="UP000439903">
    <property type="component" value="Unassembled WGS sequence"/>
</dbReference>
<gene>
    <name evidence="1" type="ORF">F8M41_009797</name>
</gene>
<dbReference type="AlphaFoldDB" id="A0A8H4A3R1"/>
<dbReference type="OrthoDB" id="2420177at2759"/>
<dbReference type="EMBL" id="WTPW01002073">
    <property type="protein sequence ID" value="KAF0399014.1"/>
    <property type="molecule type" value="Genomic_DNA"/>
</dbReference>
<name>A0A8H4A3R1_GIGMA</name>